<dbReference type="PANTHER" id="PTHR46558:SF4">
    <property type="entry name" value="DNA-BIDING PHAGE PROTEIN"/>
    <property type="match status" value="1"/>
</dbReference>
<dbReference type="RefSeq" id="WP_346822695.1">
    <property type="nucleotide sequence ID" value="NZ_JBDKWZ010000011.1"/>
</dbReference>
<evidence type="ECO:0000259" key="2">
    <source>
        <dbReference type="PROSITE" id="PS50943"/>
    </source>
</evidence>
<dbReference type="SUPFAM" id="SSF51306">
    <property type="entry name" value="LexA/Signal peptidase"/>
    <property type="match status" value="1"/>
</dbReference>
<dbReference type="InterPro" id="IPR001387">
    <property type="entry name" value="Cro/C1-type_HTH"/>
</dbReference>
<dbReference type="InterPro" id="IPR015927">
    <property type="entry name" value="Peptidase_S24_S26A/B/C"/>
</dbReference>
<dbReference type="CDD" id="cd00093">
    <property type="entry name" value="HTH_XRE"/>
    <property type="match status" value="1"/>
</dbReference>
<comment type="caution">
    <text evidence="3">The sequence shown here is derived from an EMBL/GenBank/DDBJ whole genome shotgun (WGS) entry which is preliminary data.</text>
</comment>
<dbReference type="Pfam" id="PF01381">
    <property type="entry name" value="HTH_3"/>
    <property type="match status" value="1"/>
</dbReference>
<dbReference type="SMART" id="SM00530">
    <property type="entry name" value="HTH_XRE"/>
    <property type="match status" value="1"/>
</dbReference>
<dbReference type="GO" id="GO:0003677">
    <property type="term" value="F:DNA binding"/>
    <property type="evidence" value="ECO:0007669"/>
    <property type="project" value="UniProtKB-KW"/>
</dbReference>
<evidence type="ECO:0000313" key="4">
    <source>
        <dbReference type="Proteomes" id="UP001403385"/>
    </source>
</evidence>
<name>A0AAW9SAD1_9BACT</name>
<dbReference type="InterPro" id="IPR036286">
    <property type="entry name" value="LexA/Signal_pep-like_sf"/>
</dbReference>
<reference evidence="3 4" key="1">
    <citation type="submission" date="2024-04" db="EMBL/GenBank/DDBJ databases">
        <title>Novel genus in family Flammeovirgaceae.</title>
        <authorList>
            <person name="Nguyen T.H."/>
            <person name="Vuong T.Q."/>
            <person name="Le H."/>
            <person name="Kim S.-G."/>
        </authorList>
    </citation>
    <scope>NUCLEOTIDE SEQUENCE [LARGE SCALE GENOMIC DNA]</scope>
    <source>
        <strain evidence="3 4">JCM 23209</strain>
    </source>
</reference>
<accession>A0AAW9SAD1</accession>
<organism evidence="3 4">
    <name type="scientific">Rapidithrix thailandica</name>
    <dbReference type="NCBI Taxonomy" id="413964"/>
    <lineage>
        <taxon>Bacteria</taxon>
        <taxon>Pseudomonadati</taxon>
        <taxon>Bacteroidota</taxon>
        <taxon>Cytophagia</taxon>
        <taxon>Cytophagales</taxon>
        <taxon>Flammeovirgaceae</taxon>
        <taxon>Rapidithrix</taxon>
    </lineage>
</organism>
<dbReference type="PANTHER" id="PTHR46558">
    <property type="entry name" value="TRACRIPTIONAL REGULATORY PROTEIN-RELATED-RELATED"/>
    <property type="match status" value="1"/>
</dbReference>
<dbReference type="InterPro" id="IPR010982">
    <property type="entry name" value="Lambda_DNA-bd_dom_sf"/>
</dbReference>
<keyword evidence="1" id="KW-0238">DNA-binding</keyword>
<dbReference type="Gene3D" id="2.10.109.10">
    <property type="entry name" value="Umud Fragment, subunit A"/>
    <property type="match status" value="1"/>
</dbReference>
<gene>
    <name evidence="3" type="ORF">AAG747_18470</name>
</gene>
<dbReference type="Gene3D" id="1.10.260.40">
    <property type="entry name" value="lambda repressor-like DNA-binding domains"/>
    <property type="match status" value="1"/>
</dbReference>
<feature type="domain" description="HTH cro/C1-type" evidence="2">
    <location>
        <begin position="7"/>
        <end position="62"/>
    </location>
</feature>
<protein>
    <submittedName>
        <fullName evidence="3">Helix-turn-helix domain-containing protein</fullName>
    </submittedName>
</protein>
<dbReference type="PROSITE" id="PS50943">
    <property type="entry name" value="HTH_CROC1"/>
    <property type="match status" value="1"/>
</dbReference>
<dbReference type="EMBL" id="JBDKWZ010000011">
    <property type="protein sequence ID" value="MEN7549916.1"/>
    <property type="molecule type" value="Genomic_DNA"/>
</dbReference>
<dbReference type="SUPFAM" id="SSF47413">
    <property type="entry name" value="lambda repressor-like DNA-binding domains"/>
    <property type="match status" value="1"/>
</dbReference>
<dbReference type="CDD" id="cd06462">
    <property type="entry name" value="Peptidase_S24_S26"/>
    <property type="match status" value="1"/>
</dbReference>
<evidence type="ECO:0000256" key="1">
    <source>
        <dbReference type="ARBA" id="ARBA00023125"/>
    </source>
</evidence>
<proteinExistence type="predicted"/>
<dbReference type="Pfam" id="PF00717">
    <property type="entry name" value="Peptidase_S24"/>
    <property type="match status" value="1"/>
</dbReference>
<sequence>MYLSKNLRYLREQNGKQSQGKLAEAMGVTRSAISSYEDGRAEPKLELLNKLADYFNITVDQLINVELVKLGQAEAQKKEEMKNYISGKHFRVLTITLNEDENENVELIPEKAAAGYTTGYADETYLAELPKYKLPFLSRGKTYRAFEISGDSMLPLQPNSIVIGEYVMDWNDLKDGQVCVIVSRSEGIVLKKLFSKVKDRGSFLLKSSNLNYPPYEIAAGEVIEIWKFAAYISKNFPDESGTSVQDLKEAFWRLEDDIRELKTHQSN</sequence>
<evidence type="ECO:0000313" key="3">
    <source>
        <dbReference type="EMBL" id="MEN7549916.1"/>
    </source>
</evidence>
<dbReference type="AlphaFoldDB" id="A0AAW9SAD1"/>
<dbReference type="Proteomes" id="UP001403385">
    <property type="component" value="Unassembled WGS sequence"/>
</dbReference>
<keyword evidence="4" id="KW-1185">Reference proteome</keyword>